<comment type="caution">
    <text evidence="11">The sequence shown here is derived from an EMBL/GenBank/DDBJ whole genome shotgun (WGS) entry which is preliminary data.</text>
</comment>
<dbReference type="SUPFAM" id="SSF51556">
    <property type="entry name" value="Metallo-dependent hydrolases"/>
    <property type="match status" value="1"/>
</dbReference>
<dbReference type="SUPFAM" id="SSF51338">
    <property type="entry name" value="Composite domain of metallo-dependent hydrolases"/>
    <property type="match status" value="1"/>
</dbReference>
<dbReference type="RefSeq" id="WP_075766611.1">
    <property type="nucleotide sequence ID" value="NZ_MJIL01000088.1"/>
</dbReference>
<evidence type="ECO:0000256" key="6">
    <source>
        <dbReference type="ARBA" id="ARBA00047720"/>
    </source>
</evidence>
<dbReference type="GO" id="GO:0006146">
    <property type="term" value="P:adenine catabolic process"/>
    <property type="evidence" value="ECO:0007669"/>
    <property type="project" value="InterPro"/>
</dbReference>
<proteinExistence type="inferred from homology"/>
<keyword evidence="12" id="KW-1185">Reference proteome</keyword>
<dbReference type="InterPro" id="IPR026912">
    <property type="entry name" value="Adenine_deam_C"/>
</dbReference>
<protein>
    <recommendedName>
        <fullName evidence="7 8">Adenine deaminase</fullName>
        <shortName evidence="8">Adenase</shortName>
        <shortName evidence="8">Adenine aminase</shortName>
        <ecNumber evidence="3 8">3.5.4.2</ecNumber>
    </recommendedName>
</protein>
<evidence type="ECO:0000256" key="4">
    <source>
        <dbReference type="ARBA" id="ARBA00022801"/>
    </source>
</evidence>
<dbReference type="Pfam" id="PF01979">
    <property type="entry name" value="Amidohydro_1"/>
    <property type="match status" value="1"/>
</dbReference>
<keyword evidence="5 8" id="KW-0464">Manganese</keyword>
<dbReference type="Gene3D" id="2.30.40.10">
    <property type="entry name" value="Urease, subunit C, domain 1"/>
    <property type="match status" value="1"/>
</dbReference>
<dbReference type="NCBIfam" id="TIGR01178">
    <property type="entry name" value="ade"/>
    <property type="match status" value="1"/>
</dbReference>
<evidence type="ECO:0000256" key="8">
    <source>
        <dbReference type="HAMAP-Rule" id="MF_01518"/>
    </source>
</evidence>
<dbReference type="EC" id="3.5.4.2" evidence="3 8"/>
<evidence type="ECO:0000256" key="2">
    <source>
        <dbReference type="ARBA" id="ARBA00006773"/>
    </source>
</evidence>
<evidence type="ECO:0000256" key="3">
    <source>
        <dbReference type="ARBA" id="ARBA00012782"/>
    </source>
</evidence>
<evidence type="ECO:0000313" key="11">
    <source>
        <dbReference type="EMBL" id="OLQ73145.1"/>
    </source>
</evidence>
<dbReference type="PANTHER" id="PTHR11113:SF2">
    <property type="entry name" value="ADENINE DEAMINASE"/>
    <property type="match status" value="1"/>
</dbReference>
<dbReference type="CDD" id="cd01295">
    <property type="entry name" value="AdeC"/>
    <property type="match status" value="1"/>
</dbReference>
<feature type="domain" description="Adenine deaminase C-terminal" evidence="10">
    <location>
        <begin position="433"/>
        <end position="579"/>
    </location>
</feature>
<dbReference type="AlphaFoldDB" id="A0A1Q9GFI3"/>
<dbReference type="EMBL" id="MJIL01000088">
    <property type="protein sequence ID" value="OLQ73145.1"/>
    <property type="molecule type" value="Genomic_DNA"/>
</dbReference>
<dbReference type="PANTHER" id="PTHR11113">
    <property type="entry name" value="N-ACETYLGLUCOSAMINE-6-PHOSPHATE DEACETYLASE"/>
    <property type="match status" value="1"/>
</dbReference>
<comment type="catalytic activity">
    <reaction evidence="6 8">
        <text>adenine + H2O + H(+) = hypoxanthine + NH4(+)</text>
        <dbReference type="Rhea" id="RHEA:23688"/>
        <dbReference type="ChEBI" id="CHEBI:15377"/>
        <dbReference type="ChEBI" id="CHEBI:15378"/>
        <dbReference type="ChEBI" id="CHEBI:16708"/>
        <dbReference type="ChEBI" id="CHEBI:17368"/>
        <dbReference type="ChEBI" id="CHEBI:28938"/>
        <dbReference type="EC" id="3.5.4.2"/>
    </reaction>
</comment>
<dbReference type="InterPro" id="IPR006679">
    <property type="entry name" value="Adenine_deam"/>
</dbReference>
<comment type="cofactor">
    <cofactor evidence="1 8">
        <name>Mn(2+)</name>
        <dbReference type="ChEBI" id="CHEBI:29035"/>
    </cofactor>
</comment>
<dbReference type="Gene3D" id="3.20.20.140">
    <property type="entry name" value="Metal-dependent hydrolases"/>
    <property type="match status" value="1"/>
</dbReference>
<evidence type="ECO:0000256" key="1">
    <source>
        <dbReference type="ARBA" id="ARBA00001936"/>
    </source>
</evidence>
<name>A0A1Q9GFI3_9GAMM</name>
<dbReference type="HAMAP" id="MF_01518">
    <property type="entry name" value="Adenine_deamin"/>
    <property type="match status" value="1"/>
</dbReference>
<keyword evidence="4 8" id="KW-0378">Hydrolase</keyword>
<reference evidence="11 12" key="1">
    <citation type="submission" date="2016-09" db="EMBL/GenBank/DDBJ databases">
        <title>Photobacterium proteolyticum sp. nov. a protease producing bacterium isolated from ocean sediments of Laizhou Bay.</title>
        <authorList>
            <person name="Li Y."/>
        </authorList>
    </citation>
    <scope>NUCLEOTIDE SEQUENCE [LARGE SCALE GENOMIC DNA]</scope>
    <source>
        <strain evidence="11 12">13-12</strain>
    </source>
</reference>
<dbReference type="InterPro" id="IPR006680">
    <property type="entry name" value="Amidohydro-rel"/>
</dbReference>
<evidence type="ECO:0000313" key="12">
    <source>
        <dbReference type="Proteomes" id="UP000186905"/>
    </source>
</evidence>
<organism evidence="11 12">
    <name type="scientific">Photobacterium proteolyticum</name>
    <dbReference type="NCBI Taxonomy" id="1903952"/>
    <lineage>
        <taxon>Bacteria</taxon>
        <taxon>Pseudomonadati</taxon>
        <taxon>Pseudomonadota</taxon>
        <taxon>Gammaproteobacteria</taxon>
        <taxon>Vibrionales</taxon>
        <taxon>Vibrionaceae</taxon>
        <taxon>Photobacterium</taxon>
    </lineage>
</organism>
<dbReference type="Pfam" id="PF13382">
    <property type="entry name" value="Adenine_deam_C"/>
    <property type="match status" value="1"/>
</dbReference>
<evidence type="ECO:0000259" key="10">
    <source>
        <dbReference type="Pfam" id="PF13382"/>
    </source>
</evidence>
<dbReference type="InterPro" id="IPR032466">
    <property type="entry name" value="Metal_Hydrolase"/>
</dbReference>
<accession>A0A1Q9GFI3</accession>
<comment type="similarity">
    <text evidence="2 8">Belongs to the metallo-dependent hydrolases superfamily. Adenine deaminase family.</text>
</comment>
<dbReference type="InterPro" id="IPR011059">
    <property type="entry name" value="Metal-dep_hydrolase_composite"/>
</dbReference>
<dbReference type="STRING" id="1903952.BIT28_25295"/>
<dbReference type="OrthoDB" id="9766983at2"/>
<evidence type="ECO:0000256" key="5">
    <source>
        <dbReference type="ARBA" id="ARBA00023211"/>
    </source>
</evidence>
<feature type="domain" description="Amidohydrolase-related" evidence="9">
    <location>
        <begin position="81"/>
        <end position="364"/>
    </location>
</feature>
<evidence type="ECO:0000259" key="9">
    <source>
        <dbReference type="Pfam" id="PF01979"/>
    </source>
</evidence>
<sequence>MSNLQHKHTQQLDREQLVHLLAVLRKEQTADLKLTNISVLDLVNGEVSPGPIVIDQGYIAAIGPEAEELTATRTVDCKGQIAVPGFIDGHMHVETSTMTPFEFERTTLPLGTTSIVCDPHELVNVMGKPGIEWFLRCSEMMRQNMFVQVSSCVPAVAGLDINGSDFTLDEMRAYLDHPHVLGLAEVMDYPAVLNGSPTMLDKLEAFNSLNIDGHCPLLSGRELSAYVASGIQNCHETTNYQEGKEKLAKGMAVIMREGSVAKNLDALAPLITEFSSPLCLLCTDDRNPHEIAKEGHIDYMVRRLIQHHKIKPHLAYRVASWSAARHFGLQRLGLLAPGYKADINLVKNLDQVDIQRVVIGGQFVDELHLADSVAAKLDASVPPLQPTLKHKAVTEDELAIPLTAGDYHVIEIIKDELLTNHLVCHFDGKQFDREGINKLAVVERYGHQLPPAKGLVSGFSLNQGAIATSVGHDSHNIVAIGADEHSMAIAINHLIAIDGGYCVVQDGKISADLKLPLGGIMSLDSSEAITTQIVALKQAAQAIGVEVAEPFVQMSFLALPVIPSLKMTVKGLVDVDKFELIELRQETPHSAATH</sequence>
<dbReference type="NCBIfam" id="NF007457">
    <property type="entry name" value="PRK10027.1"/>
    <property type="match status" value="1"/>
</dbReference>
<gene>
    <name evidence="8" type="primary">ade</name>
    <name evidence="11" type="ORF">BIT28_25295</name>
</gene>
<evidence type="ECO:0000256" key="7">
    <source>
        <dbReference type="ARBA" id="ARBA00069718"/>
    </source>
</evidence>
<dbReference type="GO" id="GO:0000034">
    <property type="term" value="F:adenine deaminase activity"/>
    <property type="evidence" value="ECO:0007669"/>
    <property type="project" value="UniProtKB-UniRule"/>
</dbReference>
<dbReference type="Proteomes" id="UP000186905">
    <property type="component" value="Unassembled WGS sequence"/>
</dbReference>
<dbReference type="FunFam" id="3.20.20.140:FF:000016">
    <property type="entry name" value="Adenine deaminase"/>
    <property type="match status" value="1"/>
</dbReference>